<dbReference type="InterPro" id="IPR001119">
    <property type="entry name" value="SLH_dom"/>
</dbReference>
<dbReference type="EMBL" id="FUYJ01000002">
    <property type="protein sequence ID" value="SKA95298.1"/>
    <property type="molecule type" value="Genomic_DNA"/>
</dbReference>
<accession>A0A1T4Y1E9</accession>
<feature type="signal peptide" evidence="1">
    <location>
        <begin position="1"/>
        <end position="31"/>
    </location>
</feature>
<dbReference type="Pfam" id="PF00395">
    <property type="entry name" value="SLH"/>
    <property type="match status" value="2"/>
</dbReference>
<organism evidence="3 4">
    <name type="scientific">Sporosarcina newyorkensis</name>
    <dbReference type="NCBI Taxonomy" id="759851"/>
    <lineage>
        <taxon>Bacteria</taxon>
        <taxon>Bacillati</taxon>
        <taxon>Bacillota</taxon>
        <taxon>Bacilli</taxon>
        <taxon>Bacillales</taxon>
        <taxon>Caryophanaceae</taxon>
        <taxon>Sporosarcina</taxon>
    </lineage>
</organism>
<dbReference type="RefSeq" id="WP_078817204.1">
    <property type="nucleotide sequence ID" value="NZ_FUYJ01000002.1"/>
</dbReference>
<dbReference type="PANTHER" id="PTHR43308:SF5">
    <property type="entry name" value="S-LAYER PROTEIN _ PEPTIDOGLYCAN ENDO-BETA-N-ACETYLGLUCOSAMINIDASE"/>
    <property type="match status" value="1"/>
</dbReference>
<dbReference type="Proteomes" id="UP000190042">
    <property type="component" value="Unassembled WGS sequence"/>
</dbReference>
<protein>
    <submittedName>
        <fullName evidence="3">S-layer homology domain-containing protein</fullName>
    </submittedName>
</protein>
<dbReference type="InterPro" id="IPR003343">
    <property type="entry name" value="Big_2"/>
</dbReference>
<gene>
    <name evidence="3" type="ORF">SAMN04244570_1598</name>
</gene>
<dbReference type="AlphaFoldDB" id="A0A1T4Y1E9"/>
<dbReference type="PANTHER" id="PTHR43308">
    <property type="entry name" value="OUTER MEMBRANE PROTEIN ALPHA-RELATED"/>
    <property type="match status" value="1"/>
</dbReference>
<keyword evidence="4" id="KW-1185">Reference proteome</keyword>
<name>A0A1T4Y1E9_9BACL</name>
<evidence type="ECO:0000313" key="4">
    <source>
        <dbReference type="Proteomes" id="UP000190042"/>
    </source>
</evidence>
<reference evidence="4" key="1">
    <citation type="submission" date="2017-02" db="EMBL/GenBank/DDBJ databases">
        <authorList>
            <person name="Varghese N."/>
            <person name="Submissions S."/>
        </authorList>
    </citation>
    <scope>NUCLEOTIDE SEQUENCE [LARGE SCALE GENOMIC DNA]</scope>
    <source>
        <strain evidence="4">DSM 23966</strain>
    </source>
</reference>
<feature type="domain" description="SLH" evidence="2">
    <location>
        <begin position="30"/>
        <end position="93"/>
    </location>
</feature>
<sequence length="842" mass="89767">MKVQSKKYSKYITGVASAALVASAVAPVVSAADFNDVLENNSHKPAIDALSNAGVISGYPDGSFKPNKTLTRSDVVKLMGKWLVSMGYEIPKDYKTNPRFKDLTSKSNDELLQSAAIVKDNNVFKGYEDGTLKATGNITRENMAIVLVRAYDAVNKTDLLTFVKEEKFDKDVVDLAKAKAEARPYIDVLDYFDITNPAAPNFRPKETTTRAQFASFLYKTSEVEKPGEETPEAPEVAEVTAVEAISDKELELKGTNLYLLKAEQLKVEGNELVSFNANQDGTQATIELKDELTSGKKMTLTVTTKTEGQPDQEKTFKFTYELKVGKVVATTTQVNETGEQFLEFNVDGKLADLKKLNEAGYTVEFQATKNNVLKNAKTGELNADQLNANDTFSYKVVVSKDGKTVESDLVDVKVLNYGSYVSTIDEVTVTQGGTTVESGKVSLDEDEGKVTVKATKATTVNGTSVSNPNATYTSSNPSVATVNSSTGAVELVSPGEVNIVVKADGATKNVPLTVVSGKRAAAEVVASPTSAKVLKDKTSDIGLTVKDQYGELYTGALTVTSKDETIATATIDTVTKGKSAVHINGVKTGTTEIQIKAGDKVLSTIAVNVSDNSQVATRKLETKSASDDLQLDVMKGSEDKTVELVWKQYNEQGFYLGNDLIPVANYTVTSSNEDVAKVSKDANGVITVEGLKAGNTTITIKEGSVTRATAEIKVVNTTPSIASVNFEKTEPVTKVGNFSSAVVKEEGIKLTSSEYKAKIAADGTIYIDLDKVDGYSATEDVKLGTIATSYSGNATALGLKVVNGNITGTATAGDNGTIVVKVNRTDETAPVGTSNIEVSVPK</sequence>
<evidence type="ECO:0000313" key="3">
    <source>
        <dbReference type="EMBL" id="SKA95298.1"/>
    </source>
</evidence>
<evidence type="ECO:0000259" key="2">
    <source>
        <dbReference type="PROSITE" id="PS51272"/>
    </source>
</evidence>
<proteinExistence type="predicted"/>
<dbReference type="Gene3D" id="2.60.40.1080">
    <property type="match status" value="2"/>
</dbReference>
<dbReference type="SMART" id="SM00635">
    <property type="entry name" value="BID_2"/>
    <property type="match status" value="3"/>
</dbReference>
<keyword evidence="1" id="KW-0732">Signal</keyword>
<feature type="domain" description="SLH" evidence="2">
    <location>
        <begin position="96"/>
        <end position="161"/>
    </location>
</feature>
<feature type="domain" description="SLH" evidence="2">
    <location>
        <begin position="169"/>
        <end position="231"/>
    </location>
</feature>
<dbReference type="SUPFAM" id="SSF49373">
    <property type="entry name" value="Invasin/intimin cell-adhesion fragments"/>
    <property type="match status" value="1"/>
</dbReference>
<evidence type="ECO:0000256" key="1">
    <source>
        <dbReference type="SAM" id="SignalP"/>
    </source>
</evidence>
<dbReference type="InterPro" id="IPR051465">
    <property type="entry name" value="Cell_Envelope_Struct_Comp"/>
</dbReference>
<dbReference type="PROSITE" id="PS51272">
    <property type="entry name" value="SLH"/>
    <property type="match status" value="3"/>
</dbReference>
<feature type="chain" id="PRO_5010544158" evidence="1">
    <location>
        <begin position="32"/>
        <end position="842"/>
    </location>
</feature>
<dbReference type="InterPro" id="IPR008964">
    <property type="entry name" value="Invasin/intimin_cell_adhesion"/>
</dbReference>